<dbReference type="Proteomes" id="UP000299102">
    <property type="component" value="Unassembled WGS sequence"/>
</dbReference>
<protein>
    <submittedName>
        <fullName evidence="1">Uncharacterized protein</fullName>
    </submittedName>
</protein>
<gene>
    <name evidence="1" type="ORF">EVAR_30994_1</name>
</gene>
<organism evidence="1 2">
    <name type="scientific">Eumeta variegata</name>
    <name type="common">Bagworm moth</name>
    <name type="synonym">Eumeta japonica</name>
    <dbReference type="NCBI Taxonomy" id="151549"/>
    <lineage>
        <taxon>Eukaryota</taxon>
        <taxon>Metazoa</taxon>
        <taxon>Ecdysozoa</taxon>
        <taxon>Arthropoda</taxon>
        <taxon>Hexapoda</taxon>
        <taxon>Insecta</taxon>
        <taxon>Pterygota</taxon>
        <taxon>Neoptera</taxon>
        <taxon>Endopterygota</taxon>
        <taxon>Lepidoptera</taxon>
        <taxon>Glossata</taxon>
        <taxon>Ditrysia</taxon>
        <taxon>Tineoidea</taxon>
        <taxon>Psychidae</taxon>
        <taxon>Oiketicinae</taxon>
        <taxon>Eumeta</taxon>
    </lineage>
</organism>
<evidence type="ECO:0000313" key="1">
    <source>
        <dbReference type="EMBL" id="GBP46962.1"/>
    </source>
</evidence>
<dbReference type="EMBL" id="BGZK01000492">
    <property type="protein sequence ID" value="GBP46962.1"/>
    <property type="molecule type" value="Genomic_DNA"/>
</dbReference>
<accession>A0A4C1W8X9</accession>
<name>A0A4C1W8X9_EUMVA</name>
<comment type="caution">
    <text evidence="1">The sequence shown here is derived from an EMBL/GenBank/DDBJ whole genome shotgun (WGS) entry which is preliminary data.</text>
</comment>
<keyword evidence="2" id="KW-1185">Reference proteome</keyword>
<sequence length="96" mass="10555">MYHVKIYDLRLPFGDPVSPTATRARSIAFAEGRRETGGRGGRGGACGRTFAVEDERAEYLTDGTHEPLTEITAFSDHLTSALDVIMKMHHTVALYS</sequence>
<dbReference type="AlphaFoldDB" id="A0A4C1W8X9"/>
<reference evidence="1 2" key="1">
    <citation type="journal article" date="2019" name="Commun. Biol.">
        <title>The bagworm genome reveals a unique fibroin gene that provides high tensile strength.</title>
        <authorList>
            <person name="Kono N."/>
            <person name="Nakamura H."/>
            <person name="Ohtoshi R."/>
            <person name="Tomita M."/>
            <person name="Numata K."/>
            <person name="Arakawa K."/>
        </authorList>
    </citation>
    <scope>NUCLEOTIDE SEQUENCE [LARGE SCALE GENOMIC DNA]</scope>
</reference>
<proteinExistence type="predicted"/>
<evidence type="ECO:0000313" key="2">
    <source>
        <dbReference type="Proteomes" id="UP000299102"/>
    </source>
</evidence>